<dbReference type="Pfam" id="PF09643">
    <property type="entry name" value="YopX"/>
    <property type="match status" value="1"/>
</dbReference>
<dbReference type="EMBL" id="AP019834">
    <property type="protein sequence ID" value="BBM48437.1"/>
    <property type="molecule type" value="Genomic_DNA"/>
</dbReference>
<dbReference type="AlphaFoldDB" id="A0A510KB69"/>
<dbReference type="RefSeq" id="WP_146961905.1">
    <property type="nucleotide sequence ID" value="NZ_AP019834.1"/>
</dbReference>
<dbReference type="NCBIfam" id="TIGR01671">
    <property type="entry name" value="phage_TIGR01671"/>
    <property type="match status" value="1"/>
</dbReference>
<dbReference type="Proteomes" id="UP000321397">
    <property type="component" value="Chromosome"/>
</dbReference>
<dbReference type="SUPFAM" id="SSF159006">
    <property type="entry name" value="YopX-like"/>
    <property type="match status" value="1"/>
</dbReference>
<gene>
    <name evidence="2" type="ORF">JMUB3933_1953</name>
</gene>
<name>A0A510KB69_9FUSO</name>
<feature type="domain" description="YopX protein" evidence="1">
    <location>
        <begin position="5"/>
        <end position="165"/>
    </location>
</feature>
<organism evidence="2 3">
    <name type="scientific">Leptotrichia wadei</name>
    <dbReference type="NCBI Taxonomy" id="157687"/>
    <lineage>
        <taxon>Bacteria</taxon>
        <taxon>Fusobacteriati</taxon>
        <taxon>Fusobacteriota</taxon>
        <taxon>Fusobacteriia</taxon>
        <taxon>Fusobacteriales</taxon>
        <taxon>Leptotrichiaceae</taxon>
        <taxon>Leptotrichia</taxon>
    </lineage>
</organism>
<evidence type="ECO:0000313" key="2">
    <source>
        <dbReference type="EMBL" id="BBM48437.1"/>
    </source>
</evidence>
<proteinExistence type="predicted"/>
<evidence type="ECO:0000259" key="1">
    <source>
        <dbReference type="Pfam" id="PF09643"/>
    </source>
</evidence>
<sequence length="168" mass="19840">MREIKFRVLIDNKIYYQDKYEAYGDNLSSIDICKETITITSFYNYEDVYRFEDEEVKLMQYTGVKDKNGKEIYEGDILLSSNENGIFLQLIGFGNDDREYSGILNGFKIIDGRLLENDDYEIDECKEFTQELIKAHNIPILQPENTIIDGWWVIGNIYENKNLLEENR</sequence>
<evidence type="ECO:0000313" key="3">
    <source>
        <dbReference type="Proteomes" id="UP000321397"/>
    </source>
</evidence>
<dbReference type="InterPro" id="IPR023385">
    <property type="entry name" value="YopX-like_C"/>
</dbReference>
<accession>A0A510KB69</accession>
<protein>
    <recommendedName>
        <fullName evidence="1">YopX protein domain-containing protein</fullName>
    </recommendedName>
</protein>
<dbReference type="InterPro" id="IPR019096">
    <property type="entry name" value="YopX_protein"/>
</dbReference>
<dbReference type="Gene3D" id="2.30.30.290">
    <property type="entry name" value="YopX-like domains"/>
    <property type="match status" value="1"/>
</dbReference>
<dbReference type="InterPro" id="IPR010024">
    <property type="entry name" value="CHP16711"/>
</dbReference>
<reference evidence="2 3" key="1">
    <citation type="submission" date="2019-07" db="EMBL/GenBank/DDBJ databases">
        <title>Complete Genome Sequence of Leptotrichia wadei Strain JMUB3933.</title>
        <authorList>
            <person name="Watanabe S."/>
            <person name="Cui L."/>
        </authorList>
    </citation>
    <scope>NUCLEOTIDE SEQUENCE [LARGE SCALE GENOMIC DNA]</scope>
    <source>
        <strain evidence="2 3">JMUB3933</strain>
    </source>
</reference>